<evidence type="ECO:0000313" key="3">
    <source>
        <dbReference type="Proteomes" id="UP001530400"/>
    </source>
</evidence>
<keyword evidence="3" id="KW-1185">Reference proteome</keyword>
<dbReference type="Proteomes" id="UP001530400">
    <property type="component" value="Unassembled WGS sequence"/>
</dbReference>
<reference evidence="2 3" key="1">
    <citation type="submission" date="2024-10" db="EMBL/GenBank/DDBJ databases">
        <title>Updated reference genomes for cyclostephanoid diatoms.</title>
        <authorList>
            <person name="Roberts W.R."/>
            <person name="Alverson A.J."/>
        </authorList>
    </citation>
    <scope>NUCLEOTIDE SEQUENCE [LARGE SCALE GENOMIC DNA]</scope>
    <source>
        <strain evidence="2 3">AJA010-31</strain>
    </source>
</reference>
<comment type="caution">
    <text evidence="2">The sequence shown here is derived from an EMBL/GenBank/DDBJ whole genome shotgun (WGS) entry which is preliminary data.</text>
</comment>
<feature type="transmembrane region" description="Helical" evidence="1">
    <location>
        <begin position="57"/>
        <end position="80"/>
    </location>
</feature>
<keyword evidence="1" id="KW-0472">Membrane</keyword>
<name>A0ABD3PS10_9STRA</name>
<evidence type="ECO:0000256" key="1">
    <source>
        <dbReference type="SAM" id="Phobius"/>
    </source>
</evidence>
<dbReference type="EMBL" id="JALLPJ020000487">
    <property type="protein sequence ID" value="KAL3790722.1"/>
    <property type="molecule type" value="Genomic_DNA"/>
</dbReference>
<keyword evidence="1" id="KW-1133">Transmembrane helix</keyword>
<dbReference type="AlphaFoldDB" id="A0ABD3PS10"/>
<organism evidence="2 3">
    <name type="scientific">Cyclotella atomus</name>
    <dbReference type="NCBI Taxonomy" id="382360"/>
    <lineage>
        <taxon>Eukaryota</taxon>
        <taxon>Sar</taxon>
        <taxon>Stramenopiles</taxon>
        <taxon>Ochrophyta</taxon>
        <taxon>Bacillariophyta</taxon>
        <taxon>Coscinodiscophyceae</taxon>
        <taxon>Thalassiosirophycidae</taxon>
        <taxon>Stephanodiscales</taxon>
        <taxon>Stephanodiscaceae</taxon>
        <taxon>Cyclotella</taxon>
    </lineage>
</organism>
<evidence type="ECO:0000313" key="2">
    <source>
        <dbReference type="EMBL" id="KAL3790722.1"/>
    </source>
</evidence>
<accession>A0ABD3PS10</accession>
<sequence>MIAVAIEWTVPAITVGRDAINDDILRGSGGDDGLALTAASWLRIGFMFPFVEEVHTAIADCVWALLVFYLVLLSSLLWFARE</sequence>
<keyword evidence="1" id="KW-0812">Transmembrane</keyword>
<gene>
    <name evidence="2" type="ORF">ACHAWO_013541</name>
</gene>
<protein>
    <submittedName>
        <fullName evidence="2">Uncharacterized protein</fullName>
    </submittedName>
</protein>
<proteinExistence type="predicted"/>